<gene>
    <name evidence="7" type="ORF">E5Z56_10590</name>
</gene>
<dbReference type="EMBL" id="CP039381">
    <property type="protein sequence ID" value="QCT07775.1"/>
    <property type="molecule type" value="Genomic_DNA"/>
</dbReference>
<dbReference type="OrthoDB" id="9808591at2"/>
<evidence type="ECO:0000256" key="1">
    <source>
        <dbReference type="ARBA" id="ARBA00022691"/>
    </source>
</evidence>
<dbReference type="PANTHER" id="PTHR43273:SF3">
    <property type="entry name" value="ANAEROBIC SULFATASE-MATURATING ENZYME HOMOLOG ASLB-RELATED"/>
    <property type="match status" value="1"/>
</dbReference>
<dbReference type="SFLD" id="SFLDS00029">
    <property type="entry name" value="Radical_SAM"/>
    <property type="match status" value="1"/>
</dbReference>
<accession>A0A4P8XX85</accession>
<sequence>MVMPETSILIKSASSACNINCSYCFYKKLSAKRDEEFLGMMTYETLKKLVINALNYADDYCSFVFQGREPTLAGLDFYRELIKLQKEYNKKQVVIENTIQTNGTLVDDEWAKFFAENKFLVGLSLDGTRNVNKYRVDSNGKETFNTLMNTVSLFNKYKVQYNIVSVVTSYSVKKTKYIYNFFKEKGFQFQQYIPCLDDSDTKSEWSLDADTYGSFLCELFDI</sequence>
<dbReference type="AlphaFoldDB" id="A0A4P8XX85"/>
<organism evidence="7 8">
    <name type="scientific">Ruminococcus bovis</name>
    <dbReference type="NCBI Taxonomy" id="2564099"/>
    <lineage>
        <taxon>Bacteria</taxon>
        <taxon>Bacillati</taxon>
        <taxon>Bacillota</taxon>
        <taxon>Clostridia</taxon>
        <taxon>Eubacteriales</taxon>
        <taxon>Oscillospiraceae</taxon>
        <taxon>Ruminococcus</taxon>
    </lineage>
</organism>
<dbReference type="InterPro" id="IPR007197">
    <property type="entry name" value="rSAM"/>
</dbReference>
<dbReference type="GO" id="GO:0046872">
    <property type="term" value="F:metal ion binding"/>
    <property type="evidence" value="ECO:0007669"/>
    <property type="project" value="UniProtKB-KW"/>
</dbReference>
<dbReference type="GO" id="GO:0051536">
    <property type="term" value="F:iron-sulfur cluster binding"/>
    <property type="evidence" value="ECO:0007669"/>
    <property type="project" value="UniProtKB-KW"/>
</dbReference>
<evidence type="ECO:0000313" key="8">
    <source>
        <dbReference type="Proteomes" id="UP000301475"/>
    </source>
</evidence>
<dbReference type="CDD" id="cd01335">
    <property type="entry name" value="Radical_SAM"/>
    <property type="match status" value="1"/>
</dbReference>
<dbReference type="Gene3D" id="3.20.20.70">
    <property type="entry name" value="Aldolase class I"/>
    <property type="match status" value="1"/>
</dbReference>
<keyword evidence="3" id="KW-0408">Iron</keyword>
<dbReference type="InterPro" id="IPR058240">
    <property type="entry name" value="rSAM_sf"/>
</dbReference>
<proteinExistence type="inferred from homology"/>
<dbReference type="KEGG" id="ruj:E5Z56_10590"/>
<dbReference type="SUPFAM" id="SSF102114">
    <property type="entry name" value="Radical SAM enzymes"/>
    <property type="match status" value="1"/>
</dbReference>
<comment type="similarity">
    <text evidence="5">Belongs to the radical SAM superfamily. Anaerobic sulfatase-maturating enzyme family.</text>
</comment>
<dbReference type="Proteomes" id="UP000301475">
    <property type="component" value="Chromosome"/>
</dbReference>
<keyword evidence="1" id="KW-0949">S-adenosyl-L-methionine</keyword>
<evidence type="ECO:0000256" key="5">
    <source>
        <dbReference type="ARBA" id="ARBA00023601"/>
    </source>
</evidence>
<keyword evidence="8" id="KW-1185">Reference proteome</keyword>
<feature type="domain" description="Radical SAM core" evidence="6">
    <location>
        <begin position="2"/>
        <end position="222"/>
    </location>
</feature>
<dbReference type="SFLD" id="SFLDG01386">
    <property type="entry name" value="main_SPASM_domain-containing"/>
    <property type="match status" value="1"/>
</dbReference>
<evidence type="ECO:0000259" key="6">
    <source>
        <dbReference type="PROSITE" id="PS51918"/>
    </source>
</evidence>
<dbReference type="InterPro" id="IPR013785">
    <property type="entry name" value="Aldolase_TIM"/>
</dbReference>
<keyword evidence="2" id="KW-0479">Metal-binding</keyword>
<name>A0A4P8XX85_9FIRM</name>
<evidence type="ECO:0000256" key="3">
    <source>
        <dbReference type="ARBA" id="ARBA00023004"/>
    </source>
</evidence>
<keyword evidence="4" id="KW-0411">Iron-sulfur</keyword>
<evidence type="ECO:0000256" key="4">
    <source>
        <dbReference type="ARBA" id="ARBA00023014"/>
    </source>
</evidence>
<dbReference type="PANTHER" id="PTHR43273">
    <property type="entry name" value="ANAEROBIC SULFATASE-MATURATING ENZYME HOMOLOG ASLB-RELATED"/>
    <property type="match status" value="1"/>
</dbReference>
<dbReference type="SFLD" id="SFLDG01067">
    <property type="entry name" value="SPASM/twitch_domain_containing"/>
    <property type="match status" value="1"/>
</dbReference>
<protein>
    <submittedName>
        <fullName evidence="7">Radical SAM protein</fullName>
    </submittedName>
</protein>
<reference evidence="7 8" key="1">
    <citation type="submission" date="2019-04" db="EMBL/GenBank/DDBJ databases">
        <authorList>
            <person name="Embree M."/>
            <person name="Gaffney J.R."/>
        </authorList>
    </citation>
    <scope>NUCLEOTIDE SEQUENCE [LARGE SCALE GENOMIC DNA]</scope>
    <source>
        <strain evidence="7 8">JE7A12</strain>
    </source>
</reference>
<evidence type="ECO:0000256" key="2">
    <source>
        <dbReference type="ARBA" id="ARBA00022723"/>
    </source>
</evidence>
<dbReference type="InterPro" id="IPR023867">
    <property type="entry name" value="Sulphatase_maturase_rSAM"/>
</dbReference>
<dbReference type="GO" id="GO:0016491">
    <property type="term" value="F:oxidoreductase activity"/>
    <property type="evidence" value="ECO:0007669"/>
    <property type="project" value="InterPro"/>
</dbReference>
<dbReference type="Pfam" id="PF04055">
    <property type="entry name" value="Radical_SAM"/>
    <property type="match status" value="1"/>
</dbReference>
<dbReference type="PROSITE" id="PS51918">
    <property type="entry name" value="RADICAL_SAM"/>
    <property type="match status" value="1"/>
</dbReference>
<evidence type="ECO:0000313" key="7">
    <source>
        <dbReference type="EMBL" id="QCT07775.1"/>
    </source>
</evidence>